<dbReference type="OrthoDB" id="1750169at2759"/>
<dbReference type="PANTHER" id="PTHR48449:SF1">
    <property type="entry name" value="DUF1985 DOMAIN-CONTAINING PROTEIN"/>
    <property type="match status" value="1"/>
</dbReference>
<organism evidence="2 3">
    <name type="scientific">Cucumis melo var. makuwa</name>
    <name type="common">Oriental melon</name>
    <dbReference type="NCBI Taxonomy" id="1194695"/>
    <lineage>
        <taxon>Eukaryota</taxon>
        <taxon>Viridiplantae</taxon>
        <taxon>Streptophyta</taxon>
        <taxon>Embryophyta</taxon>
        <taxon>Tracheophyta</taxon>
        <taxon>Spermatophyta</taxon>
        <taxon>Magnoliopsida</taxon>
        <taxon>eudicotyledons</taxon>
        <taxon>Gunneridae</taxon>
        <taxon>Pentapetalae</taxon>
        <taxon>rosids</taxon>
        <taxon>fabids</taxon>
        <taxon>Cucurbitales</taxon>
        <taxon>Cucurbitaceae</taxon>
        <taxon>Benincaseae</taxon>
        <taxon>Cucumis</taxon>
    </lineage>
</organism>
<gene>
    <name evidence="2" type="ORF">E6C27_scaffold55G00080</name>
</gene>
<feature type="compositionally biased region" description="Basic and acidic residues" evidence="1">
    <location>
        <begin position="322"/>
        <end position="333"/>
    </location>
</feature>
<evidence type="ECO:0000313" key="2">
    <source>
        <dbReference type="EMBL" id="KAA0051301.1"/>
    </source>
</evidence>
<dbReference type="PANTHER" id="PTHR48449">
    <property type="entry name" value="DUF1985 DOMAIN-CONTAINING PROTEIN"/>
    <property type="match status" value="1"/>
</dbReference>
<proteinExistence type="predicted"/>
<dbReference type="EMBL" id="SSTE01011267">
    <property type="protein sequence ID" value="KAA0051301.1"/>
    <property type="molecule type" value="Genomic_DNA"/>
</dbReference>
<protein>
    <submittedName>
        <fullName evidence="2">Uncharacterized protein</fullName>
    </submittedName>
</protein>
<sequence>MVRRSERCLGSRLKKIKSSKDNPILIEDNVENNEEQTSHVLENFSSKSDEDNVPIARRKLFETVLKGKGKETAAENDDELWFNFEGTIAKFCIKEFEAITRLNCGPLPIVDFSMVKGKFLSKYFKNEDLIPRLGYNVLIDSIKKSIKNLTALVVGIAEFAYSLLVRVYECIPLLTGPSIFCAQKVDDNKICMLNWVVDNHPEWKDLAEKVFDNDQFKFEVMFEEDFVERMMFHENVMREETNGTFDRGESSWQGETSNEKIPDYFLKFQELILANNECLNNKLDLLIKEVESFKDMLKEKVNQTVENNDNMPKDDDNDEGEGDTHNENVEHEV</sequence>
<comment type="caution">
    <text evidence="2">The sequence shown here is derived from an EMBL/GenBank/DDBJ whole genome shotgun (WGS) entry which is preliminary data.</text>
</comment>
<dbReference type="AlphaFoldDB" id="A0A5A7UCM5"/>
<accession>A0A5A7UCM5</accession>
<name>A0A5A7UCM5_CUCMM</name>
<dbReference type="Proteomes" id="UP000321393">
    <property type="component" value="Unassembled WGS sequence"/>
</dbReference>
<evidence type="ECO:0000313" key="3">
    <source>
        <dbReference type="Proteomes" id="UP000321393"/>
    </source>
</evidence>
<evidence type="ECO:0000256" key="1">
    <source>
        <dbReference type="SAM" id="MobiDB-lite"/>
    </source>
</evidence>
<feature type="region of interest" description="Disordered" evidence="1">
    <location>
        <begin position="302"/>
        <end position="333"/>
    </location>
</feature>
<reference evidence="2 3" key="1">
    <citation type="submission" date="2019-08" db="EMBL/GenBank/DDBJ databases">
        <title>Draft genome sequences of two oriental melons (Cucumis melo L. var makuwa).</title>
        <authorList>
            <person name="Kwon S.-Y."/>
        </authorList>
    </citation>
    <scope>NUCLEOTIDE SEQUENCE [LARGE SCALE GENOMIC DNA]</scope>
    <source>
        <strain evidence="3">cv. SW 3</strain>
        <tissue evidence="2">Leaf</tissue>
    </source>
</reference>